<reference evidence="1 2" key="1">
    <citation type="journal article" date="2023" name="Hortic Res">
        <title>The complete reference genome for grapevine (Vitis vinifera L.) genetics and breeding.</title>
        <authorList>
            <person name="Shi X."/>
            <person name="Cao S."/>
            <person name="Wang X."/>
            <person name="Huang S."/>
            <person name="Wang Y."/>
            <person name="Liu Z."/>
            <person name="Liu W."/>
            <person name="Leng X."/>
            <person name="Peng Y."/>
            <person name="Wang N."/>
            <person name="Wang Y."/>
            <person name="Ma Z."/>
            <person name="Xu X."/>
            <person name="Zhang F."/>
            <person name="Xue H."/>
            <person name="Zhong H."/>
            <person name="Wang Y."/>
            <person name="Zhang K."/>
            <person name="Velt A."/>
            <person name="Avia K."/>
            <person name="Holtgrawe D."/>
            <person name="Grimplet J."/>
            <person name="Matus J.T."/>
            <person name="Ware D."/>
            <person name="Wu X."/>
            <person name="Wang H."/>
            <person name="Liu C."/>
            <person name="Fang Y."/>
            <person name="Rustenholz C."/>
            <person name="Cheng Z."/>
            <person name="Xiao H."/>
            <person name="Zhou Y."/>
        </authorList>
    </citation>
    <scope>NUCLEOTIDE SEQUENCE [LARGE SCALE GENOMIC DNA]</scope>
    <source>
        <strain evidence="2">cv. Pinot noir / PN40024</strain>
        <tissue evidence="1">Leaf</tissue>
    </source>
</reference>
<dbReference type="Proteomes" id="UP001227230">
    <property type="component" value="Chromosome 14"/>
</dbReference>
<accession>A0ABY9D9G4</accession>
<organism evidence="1 2">
    <name type="scientific">Vitis vinifera</name>
    <name type="common">Grape</name>
    <dbReference type="NCBI Taxonomy" id="29760"/>
    <lineage>
        <taxon>Eukaryota</taxon>
        <taxon>Viridiplantae</taxon>
        <taxon>Streptophyta</taxon>
        <taxon>Embryophyta</taxon>
        <taxon>Tracheophyta</taxon>
        <taxon>Spermatophyta</taxon>
        <taxon>Magnoliopsida</taxon>
        <taxon>eudicotyledons</taxon>
        <taxon>Gunneridae</taxon>
        <taxon>Pentapetalae</taxon>
        <taxon>rosids</taxon>
        <taxon>Vitales</taxon>
        <taxon>Vitaceae</taxon>
        <taxon>Viteae</taxon>
        <taxon>Vitis</taxon>
    </lineage>
</organism>
<protein>
    <submittedName>
        <fullName evidence="1">Uncharacterized protein</fullName>
    </submittedName>
</protein>
<evidence type="ECO:0000313" key="2">
    <source>
        <dbReference type="Proteomes" id="UP001227230"/>
    </source>
</evidence>
<keyword evidence="2" id="KW-1185">Reference proteome</keyword>
<proteinExistence type="predicted"/>
<dbReference type="EMBL" id="CP126661">
    <property type="protein sequence ID" value="WKA03719.1"/>
    <property type="molecule type" value="Genomic_DNA"/>
</dbReference>
<evidence type="ECO:0000313" key="1">
    <source>
        <dbReference type="EMBL" id="WKA03719.1"/>
    </source>
</evidence>
<name>A0ABY9D9G4_VITVI</name>
<sequence>MIFEHKKVIKRIYGLPDAHGMGKSSANSLTVICRVLHHMLCFAFLPRDGHQDKVSYYEAFLMDSILIGRQIHLGYLMMMHMITCYKSTTKAFSYRHFLSLVFKKAIINLSREIDCEAPSIHDMYNDQSLRRMKFEKAPNDSWIRKVSPPQASPAPGHALWMDLSTQISSLGTRMEELVMISDTCFYSMEDRMDQYQSDYTSQFEYL</sequence>
<gene>
    <name evidence="1" type="ORF">VitviT2T_021811</name>
</gene>